<dbReference type="RefSeq" id="WP_201672772.1">
    <property type="nucleotide sequence ID" value="NZ_JAEQNE010000001.1"/>
</dbReference>
<organism evidence="2 3">
    <name type="scientific">Ramlibacter monticola</name>
    <dbReference type="NCBI Taxonomy" id="1926872"/>
    <lineage>
        <taxon>Bacteria</taxon>
        <taxon>Pseudomonadati</taxon>
        <taxon>Pseudomonadota</taxon>
        <taxon>Betaproteobacteria</taxon>
        <taxon>Burkholderiales</taxon>
        <taxon>Comamonadaceae</taxon>
        <taxon>Ramlibacter</taxon>
    </lineage>
</organism>
<evidence type="ECO:0000313" key="2">
    <source>
        <dbReference type="EMBL" id="MBL0390202.1"/>
    </source>
</evidence>
<accession>A0A936YYF3</accession>
<name>A0A936YYF3_9BURK</name>
<keyword evidence="3" id="KW-1185">Reference proteome</keyword>
<protein>
    <submittedName>
        <fullName evidence="2">Uncharacterized protein</fullName>
    </submittedName>
</protein>
<evidence type="ECO:0000313" key="3">
    <source>
        <dbReference type="Proteomes" id="UP000599109"/>
    </source>
</evidence>
<dbReference type="AlphaFoldDB" id="A0A936YYF3"/>
<gene>
    <name evidence="2" type="ORF">JJ685_03525</name>
</gene>
<dbReference type="EMBL" id="JAEQNE010000001">
    <property type="protein sequence ID" value="MBL0390202.1"/>
    <property type="molecule type" value="Genomic_DNA"/>
</dbReference>
<evidence type="ECO:0000256" key="1">
    <source>
        <dbReference type="SAM" id="MobiDB-lite"/>
    </source>
</evidence>
<dbReference type="Proteomes" id="UP000599109">
    <property type="component" value="Unassembled WGS sequence"/>
</dbReference>
<feature type="compositionally biased region" description="Low complexity" evidence="1">
    <location>
        <begin position="8"/>
        <end position="17"/>
    </location>
</feature>
<proteinExistence type="predicted"/>
<feature type="region of interest" description="Disordered" evidence="1">
    <location>
        <begin position="1"/>
        <end position="29"/>
    </location>
</feature>
<sequence>MASIQPSTTGTAETQAEAEARLGEAQARMKAASERHAAIVAATSRLGVTPGERRLAQSESKKVDHEMRAARRLLAQAQAAADATKVSSTR</sequence>
<reference evidence="2 3" key="1">
    <citation type="journal article" date="2017" name="Int. J. Syst. Evol. Microbiol.">
        <title>Ramlibacter monticola sp. nov., isolated from forest soil.</title>
        <authorList>
            <person name="Chaudhary D.K."/>
            <person name="Kim J."/>
        </authorList>
    </citation>
    <scope>NUCLEOTIDE SEQUENCE [LARGE SCALE GENOMIC DNA]</scope>
    <source>
        <strain evidence="2 3">KACC 19175</strain>
    </source>
</reference>
<comment type="caution">
    <text evidence="2">The sequence shown here is derived from an EMBL/GenBank/DDBJ whole genome shotgun (WGS) entry which is preliminary data.</text>
</comment>